<evidence type="ECO:0000313" key="5">
    <source>
        <dbReference type="Proteomes" id="UP001250858"/>
    </source>
</evidence>
<feature type="domain" description="Siderophore-interacting FAD-binding" evidence="3">
    <location>
        <begin position="1"/>
        <end position="29"/>
    </location>
</feature>
<dbReference type="RefSeq" id="WP_309549893.1">
    <property type="nucleotide sequence ID" value="NZ_CP133762.1"/>
</dbReference>
<feature type="compositionally biased region" description="Polar residues" evidence="1">
    <location>
        <begin position="97"/>
        <end position="109"/>
    </location>
</feature>
<feature type="compositionally biased region" description="Basic residues" evidence="1">
    <location>
        <begin position="113"/>
        <end position="135"/>
    </location>
</feature>
<organism evidence="4 5">
    <name type="scientific">Streptomyces roseicoloratus</name>
    <dbReference type="NCBI Taxonomy" id="2508722"/>
    <lineage>
        <taxon>Bacteria</taxon>
        <taxon>Bacillati</taxon>
        <taxon>Actinomycetota</taxon>
        <taxon>Actinomycetes</taxon>
        <taxon>Kitasatosporales</taxon>
        <taxon>Streptomycetaceae</taxon>
        <taxon>Streptomyces</taxon>
    </lineage>
</organism>
<gene>
    <name evidence="4" type="ORF">RGF97_31455</name>
</gene>
<dbReference type="Gene3D" id="3.40.50.80">
    <property type="entry name" value="Nucleotide-binding domain of ferredoxin-NADP reductase (FNR) module"/>
    <property type="match status" value="1"/>
</dbReference>
<feature type="region of interest" description="Disordered" evidence="1">
    <location>
        <begin position="1"/>
        <end position="199"/>
    </location>
</feature>
<feature type="compositionally biased region" description="Basic residues" evidence="1">
    <location>
        <begin position="184"/>
        <end position="199"/>
    </location>
</feature>
<reference evidence="4 5" key="1">
    <citation type="submission" date="2023-09" db="EMBL/GenBank/DDBJ databases">
        <title>Complete genome of Streptomyces roseicoloratus T14.</title>
        <authorList>
            <person name="Bashizi T."/>
            <person name="Kim M.-J."/>
            <person name="Lee G."/>
            <person name="Tagele S.B."/>
            <person name="Shin J.-H."/>
        </authorList>
    </citation>
    <scope>NUCLEOTIDE SEQUENCE [LARGE SCALE GENOMIC DNA]</scope>
    <source>
        <strain evidence="4 5">T14</strain>
    </source>
</reference>
<keyword evidence="5" id="KW-1185">Reference proteome</keyword>
<evidence type="ECO:0000259" key="3">
    <source>
        <dbReference type="Pfam" id="PF08021"/>
    </source>
</evidence>
<accession>A0ABY9S3A8</accession>
<evidence type="ECO:0000313" key="4">
    <source>
        <dbReference type="EMBL" id="WMX48413.1"/>
    </source>
</evidence>
<dbReference type="EMBL" id="CP133762">
    <property type="protein sequence ID" value="WMX48413.1"/>
    <property type="molecule type" value="Genomic_DNA"/>
</dbReference>
<dbReference type="InterPro" id="IPR013113">
    <property type="entry name" value="SIP_FAD-bd"/>
</dbReference>
<evidence type="ECO:0000256" key="1">
    <source>
        <dbReference type="SAM" id="MobiDB-lite"/>
    </source>
</evidence>
<proteinExistence type="predicted"/>
<sequence length="199" mass="21987">MRSYTLRAHDRAAGTVDVDFPLHGGAGGAREGPATRGPGGPDRALAARVRRPSLVDAVRAATDLPKGEPYAWPAGEAGAVREPRRHLVEERGVGTAGRSTSPATGVTASPRTTPRRRRTWRRPGSGRRRGRRRPRGHQEPRGRRQREGVSRPSARLPRTLPSSSRRQASEPGRPGPVRADRRRTTPYRRTHRSHRGRRT</sequence>
<dbReference type="InterPro" id="IPR039261">
    <property type="entry name" value="FNR_nucleotide-bd"/>
</dbReference>
<dbReference type="Pfam" id="PF04954">
    <property type="entry name" value="SIP"/>
    <property type="match status" value="1"/>
</dbReference>
<feature type="domain" description="SIP-like Rossmann fold" evidence="2">
    <location>
        <begin position="52"/>
        <end position="94"/>
    </location>
</feature>
<feature type="compositionally biased region" description="Basic and acidic residues" evidence="1">
    <location>
        <begin position="136"/>
        <end position="149"/>
    </location>
</feature>
<feature type="compositionally biased region" description="Basic and acidic residues" evidence="1">
    <location>
        <begin position="79"/>
        <end position="92"/>
    </location>
</feature>
<protein>
    <submittedName>
        <fullName evidence="4">SIP domain-containing protein</fullName>
    </submittedName>
</protein>
<evidence type="ECO:0000259" key="2">
    <source>
        <dbReference type="Pfam" id="PF04954"/>
    </source>
</evidence>
<dbReference type="InterPro" id="IPR007037">
    <property type="entry name" value="SIP_rossman_dom"/>
</dbReference>
<name>A0ABY9S3A8_9ACTN</name>
<feature type="compositionally biased region" description="Low complexity" evidence="1">
    <location>
        <begin position="150"/>
        <end position="166"/>
    </location>
</feature>
<dbReference type="Pfam" id="PF08021">
    <property type="entry name" value="FAD_binding_9"/>
    <property type="match status" value="1"/>
</dbReference>
<dbReference type="Proteomes" id="UP001250858">
    <property type="component" value="Chromosome"/>
</dbReference>